<sequence>MKNVRMYTVMVASPSDIPQARQTLKEAIHAWNSANTFHRNIILLPLLWEHDSIPLLGDGDGQDVINQQLVDRADIIFALFGSRLGQPTSKALSGTVAEMQKAHEAGRPIHPFFYKGDIPQDADLEQLQKLRDFKKNLGGLHADFVNNQELTTMEAYSKVGTHPHPTN</sequence>
<gene>
    <name evidence="1" type="ORF">IDM49_11750</name>
</gene>
<evidence type="ECO:0008006" key="3">
    <source>
        <dbReference type="Google" id="ProtNLM"/>
    </source>
</evidence>
<keyword evidence="2" id="KW-1185">Reference proteome</keyword>
<evidence type="ECO:0000313" key="1">
    <source>
        <dbReference type="EMBL" id="QOW64757.1"/>
    </source>
</evidence>
<protein>
    <recommendedName>
        <fullName evidence="3">DUF4062 domain-containing protein</fullName>
    </recommendedName>
</protein>
<name>A0A7S6WWT5_9MICC</name>
<organism evidence="1 2">
    <name type="scientific">Rothia terrae</name>
    <dbReference type="NCBI Taxonomy" id="396015"/>
    <lineage>
        <taxon>Bacteria</taxon>
        <taxon>Bacillati</taxon>
        <taxon>Actinomycetota</taxon>
        <taxon>Actinomycetes</taxon>
        <taxon>Micrococcales</taxon>
        <taxon>Micrococcaceae</taxon>
        <taxon>Rothia</taxon>
    </lineage>
</organism>
<geneLocation type="plasmid" evidence="1 2">
    <name>p2</name>
</geneLocation>
<evidence type="ECO:0000313" key="2">
    <source>
        <dbReference type="Proteomes" id="UP000516404"/>
    </source>
</evidence>
<reference evidence="1 2" key="1">
    <citation type="submission" date="2020-09" db="EMBL/GenBank/DDBJ databases">
        <title>Investigation of environmental microbes.</title>
        <authorList>
            <person name="Ou Y."/>
            <person name="Kang Q."/>
        </authorList>
    </citation>
    <scope>NUCLEOTIDE SEQUENCE [LARGE SCALE GENOMIC DNA]</scope>
    <source>
        <strain evidence="1 2">KJZ-14</strain>
        <plasmid evidence="1 2">p2</plasmid>
    </source>
</reference>
<dbReference type="AlphaFoldDB" id="A0A7S6WWT5"/>
<proteinExistence type="predicted"/>
<dbReference type="RefSeq" id="WP_193836786.1">
    <property type="nucleotide sequence ID" value="NZ_CP062961.1"/>
</dbReference>
<accession>A0A7S6WWT5</accession>
<dbReference type="KEGG" id="rter:IDM49_11750"/>
<dbReference type="EMBL" id="CP062961">
    <property type="protein sequence ID" value="QOW64757.1"/>
    <property type="molecule type" value="Genomic_DNA"/>
</dbReference>
<keyword evidence="1" id="KW-0614">Plasmid</keyword>
<dbReference type="Proteomes" id="UP000516404">
    <property type="component" value="Plasmid p2"/>
</dbReference>
<dbReference type="GeneID" id="96624908"/>